<dbReference type="Proteomes" id="UP000693970">
    <property type="component" value="Unassembled WGS sequence"/>
</dbReference>
<sequence>MDSWIVGQVSFWYTVNKVKPAQIVDYCINMFLDLTIPGRGAGENHWLMRGVRNVQQTAERTNREMDIRSQLRQWDHDFPEIHHELLVRWICGAVVSLGVTAIYQGLKPQYRQSSNRKY</sequence>
<gene>
    <name evidence="2" type="ORF">IV203_008715</name>
    <name evidence="3" type="ORF">IV203_029396</name>
</gene>
<keyword evidence="1" id="KW-0812">Transmembrane</keyword>
<dbReference type="AlphaFoldDB" id="A0A9K3LTD9"/>
<dbReference type="EMBL" id="JAGRRH010000017">
    <property type="protein sequence ID" value="KAG7352667.1"/>
    <property type="molecule type" value="Genomic_DNA"/>
</dbReference>
<evidence type="ECO:0000313" key="2">
    <source>
        <dbReference type="EMBL" id="KAG7352667.1"/>
    </source>
</evidence>
<accession>A0A9K3LTD9</accession>
<organism evidence="3 4">
    <name type="scientific">Nitzschia inconspicua</name>
    <dbReference type="NCBI Taxonomy" id="303405"/>
    <lineage>
        <taxon>Eukaryota</taxon>
        <taxon>Sar</taxon>
        <taxon>Stramenopiles</taxon>
        <taxon>Ochrophyta</taxon>
        <taxon>Bacillariophyta</taxon>
        <taxon>Bacillariophyceae</taxon>
        <taxon>Bacillariophycidae</taxon>
        <taxon>Bacillariales</taxon>
        <taxon>Bacillariaceae</taxon>
        <taxon>Nitzschia</taxon>
    </lineage>
</organism>
<reference evidence="3" key="2">
    <citation type="submission" date="2021-04" db="EMBL/GenBank/DDBJ databases">
        <authorList>
            <person name="Podell S."/>
        </authorList>
    </citation>
    <scope>NUCLEOTIDE SEQUENCE</scope>
    <source>
        <strain evidence="3">Hildebrandi</strain>
    </source>
</reference>
<dbReference type="OrthoDB" id="38020at2759"/>
<name>A0A9K3LTD9_9STRA</name>
<feature type="transmembrane region" description="Helical" evidence="1">
    <location>
        <begin position="86"/>
        <end position="106"/>
    </location>
</feature>
<keyword evidence="1" id="KW-0472">Membrane</keyword>
<keyword evidence="1" id="KW-1133">Transmembrane helix</keyword>
<evidence type="ECO:0000313" key="3">
    <source>
        <dbReference type="EMBL" id="KAG7366726.1"/>
    </source>
</evidence>
<comment type="caution">
    <text evidence="3">The sequence shown here is derived from an EMBL/GenBank/DDBJ whole genome shotgun (WGS) entry which is preliminary data.</text>
</comment>
<keyword evidence="4" id="KW-1185">Reference proteome</keyword>
<dbReference type="EMBL" id="JAGRRH010000007">
    <property type="protein sequence ID" value="KAG7366726.1"/>
    <property type="molecule type" value="Genomic_DNA"/>
</dbReference>
<evidence type="ECO:0000256" key="1">
    <source>
        <dbReference type="SAM" id="Phobius"/>
    </source>
</evidence>
<protein>
    <submittedName>
        <fullName evidence="3">Uncharacterized protein</fullName>
    </submittedName>
</protein>
<proteinExistence type="predicted"/>
<evidence type="ECO:0000313" key="4">
    <source>
        <dbReference type="Proteomes" id="UP000693970"/>
    </source>
</evidence>
<reference evidence="3" key="1">
    <citation type="journal article" date="2021" name="Sci. Rep.">
        <title>Diploid genomic architecture of Nitzschia inconspicua, an elite biomass production diatom.</title>
        <authorList>
            <person name="Oliver A."/>
            <person name="Podell S."/>
            <person name="Pinowska A."/>
            <person name="Traller J.C."/>
            <person name="Smith S.R."/>
            <person name="McClure R."/>
            <person name="Beliaev A."/>
            <person name="Bohutskyi P."/>
            <person name="Hill E.A."/>
            <person name="Rabines A."/>
            <person name="Zheng H."/>
            <person name="Allen L.Z."/>
            <person name="Kuo A."/>
            <person name="Grigoriev I.V."/>
            <person name="Allen A.E."/>
            <person name="Hazlebeck D."/>
            <person name="Allen E.E."/>
        </authorList>
    </citation>
    <scope>NUCLEOTIDE SEQUENCE</scope>
    <source>
        <strain evidence="3">Hildebrandi</strain>
    </source>
</reference>